<dbReference type="SMART" id="SM00355">
    <property type="entry name" value="ZnF_C2H2"/>
    <property type="match status" value="1"/>
</dbReference>
<dbReference type="PROSITE" id="PS50157">
    <property type="entry name" value="ZINC_FINGER_C2H2_2"/>
    <property type="match status" value="1"/>
</dbReference>
<keyword evidence="2 4" id="KW-0863">Zinc-finger</keyword>
<dbReference type="PROSITE" id="PS00028">
    <property type="entry name" value="ZINC_FINGER_C2H2_1"/>
    <property type="match status" value="1"/>
</dbReference>
<comment type="caution">
    <text evidence="7">The sequence shown here is derived from an EMBL/GenBank/DDBJ whole genome shotgun (WGS) entry which is preliminary data.</text>
</comment>
<dbReference type="Proteomes" id="UP000615446">
    <property type="component" value="Unassembled WGS sequence"/>
</dbReference>
<feature type="region of interest" description="Disordered" evidence="5">
    <location>
        <begin position="97"/>
        <end position="122"/>
    </location>
</feature>
<dbReference type="InterPro" id="IPR013087">
    <property type="entry name" value="Znf_C2H2_type"/>
</dbReference>
<gene>
    <name evidence="7" type="ORF">RCL2_000967100</name>
</gene>
<evidence type="ECO:0000256" key="3">
    <source>
        <dbReference type="ARBA" id="ARBA00022833"/>
    </source>
</evidence>
<dbReference type="AlphaFoldDB" id="A0A8H3L610"/>
<feature type="domain" description="C2H2-type" evidence="6">
    <location>
        <begin position="2"/>
        <end position="29"/>
    </location>
</feature>
<dbReference type="InterPro" id="IPR022755">
    <property type="entry name" value="Znf_C2H2_jaz"/>
</dbReference>
<dbReference type="GO" id="GO:0008270">
    <property type="term" value="F:zinc ion binding"/>
    <property type="evidence" value="ECO:0007669"/>
    <property type="project" value="UniProtKB-KW"/>
</dbReference>
<dbReference type="OrthoDB" id="2429737at2759"/>
<dbReference type="EMBL" id="BLAL01000060">
    <property type="protein sequence ID" value="GES82463.1"/>
    <property type="molecule type" value="Genomic_DNA"/>
</dbReference>
<proteinExistence type="predicted"/>
<evidence type="ECO:0000256" key="4">
    <source>
        <dbReference type="PROSITE-ProRule" id="PRU00042"/>
    </source>
</evidence>
<sequence>MPNCTYCNKVFNDRQALDNHIRTHLDDSNEDLDLSLPNKLSSNTTTYISTETNVTYKKVHVEQKTNDSRREETTLINNEIINNNENINICFPIESQSEEDDNAEVNLSDDESMTESSDEDSVISNLSYETNVDINEYNEYDALYSGVLDGPKDIYQEFPSKEYAEFMHIITKFHVQDSLANAFIKFFNKYSNRKDKPLPSTSQVGQTFIENLQVLNLDWRREIIFRYKGIEYEFEYRTVLDGIHQILMNKDIIKDFIFESVKDTPNERQYTDMYDSDWWRDVEKNLPIGATSKKKSAQHRSASRELFHHALATILRPLRVFSYTGIHLYVNKSFKWFYPFLALIISDWPEACAMGTIYGSSNSLHLCHFCLVDRNTLNNVHIKKEDIIICNEYDTKNVLRQGNDKQISTYYIRNAL</sequence>
<accession>A0A8H3L610</accession>
<name>A0A8H3L610_9GLOM</name>
<evidence type="ECO:0000259" key="6">
    <source>
        <dbReference type="PROSITE" id="PS50157"/>
    </source>
</evidence>
<dbReference type="InterPro" id="IPR041078">
    <property type="entry name" value="Plavaka"/>
</dbReference>
<organism evidence="7 8">
    <name type="scientific">Rhizophagus clarus</name>
    <dbReference type="NCBI Taxonomy" id="94130"/>
    <lineage>
        <taxon>Eukaryota</taxon>
        <taxon>Fungi</taxon>
        <taxon>Fungi incertae sedis</taxon>
        <taxon>Mucoromycota</taxon>
        <taxon>Glomeromycotina</taxon>
        <taxon>Glomeromycetes</taxon>
        <taxon>Glomerales</taxon>
        <taxon>Glomeraceae</taxon>
        <taxon>Rhizophagus</taxon>
    </lineage>
</organism>
<evidence type="ECO:0000313" key="7">
    <source>
        <dbReference type="EMBL" id="GES82463.1"/>
    </source>
</evidence>
<keyword evidence="3" id="KW-0862">Zinc</keyword>
<dbReference type="Pfam" id="PF12171">
    <property type="entry name" value="zf-C2H2_jaz"/>
    <property type="match status" value="1"/>
</dbReference>
<protein>
    <recommendedName>
        <fullName evidence="6">C2H2-type domain-containing protein</fullName>
    </recommendedName>
</protein>
<reference evidence="7" key="1">
    <citation type="submission" date="2019-10" db="EMBL/GenBank/DDBJ databases">
        <title>Conservation and host-specific expression of non-tandemly repeated heterogenous ribosome RNA gene in arbuscular mycorrhizal fungi.</title>
        <authorList>
            <person name="Maeda T."/>
            <person name="Kobayashi Y."/>
            <person name="Nakagawa T."/>
            <person name="Ezawa T."/>
            <person name="Yamaguchi K."/>
            <person name="Bino T."/>
            <person name="Nishimoto Y."/>
            <person name="Shigenobu S."/>
            <person name="Kawaguchi M."/>
        </authorList>
    </citation>
    <scope>NUCLEOTIDE SEQUENCE</scope>
    <source>
        <strain evidence="7">HR1</strain>
    </source>
</reference>
<keyword evidence="1" id="KW-0479">Metal-binding</keyword>
<dbReference type="Pfam" id="PF18759">
    <property type="entry name" value="Plavaka"/>
    <property type="match status" value="1"/>
</dbReference>
<evidence type="ECO:0000256" key="5">
    <source>
        <dbReference type="SAM" id="MobiDB-lite"/>
    </source>
</evidence>
<evidence type="ECO:0000256" key="2">
    <source>
        <dbReference type="ARBA" id="ARBA00022771"/>
    </source>
</evidence>
<feature type="compositionally biased region" description="Acidic residues" evidence="5">
    <location>
        <begin position="97"/>
        <end position="121"/>
    </location>
</feature>
<evidence type="ECO:0000256" key="1">
    <source>
        <dbReference type="ARBA" id="ARBA00022723"/>
    </source>
</evidence>
<evidence type="ECO:0000313" key="8">
    <source>
        <dbReference type="Proteomes" id="UP000615446"/>
    </source>
</evidence>